<comment type="caution">
    <text evidence="1">The sequence shown here is derived from an EMBL/GenBank/DDBJ whole genome shotgun (WGS) entry which is preliminary data.</text>
</comment>
<organism evidence="1 2">
    <name type="scientific">Streblomastix strix</name>
    <dbReference type="NCBI Taxonomy" id="222440"/>
    <lineage>
        <taxon>Eukaryota</taxon>
        <taxon>Metamonada</taxon>
        <taxon>Preaxostyla</taxon>
        <taxon>Oxymonadida</taxon>
        <taxon>Streblomastigidae</taxon>
        <taxon>Streblomastix</taxon>
    </lineage>
</organism>
<dbReference type="EMBL" id="SNRW01005221">
    <property type="protein sequence ID" value="KAA6385545.1"/>
    <property type="molecule type" value="Genomic_DNA"/>
</dbReference>
<dbReference type="AlphaFoldDB" id="A0A5J4VSR2"/>
<reference evidence="1 2" key="1">
    <citation type="submission" date="2019-03" db="EMBL/GenBank/DDBJ databases">
        <title>Single cell metagenomics reveals metabolic interactions within the superorganism composed of flagellate Streblomastix strix and complex community of Bacteroidetes bacteria on its surface.</title>
        <authorList>
            <person name="Treitli S.C."/>
            <person name="Kolisko M."/>
            <person name="Husnik F."/>
            <person name="Keeling P."/>
            <person name="Hampl V."/>
        </authorList>
    </citation>
    <scope>NUCLEOTIDE SEQUENCE [LARGE SCALE GENOMIC DNA]</scope>
    <source>
        <strain evidence="1">ST1C</strain>
    </source>
</reference>
<accession>A0A5J4VSR2</accession>
<name>A0A5J4VSR2_9EUKA</name>
<sequence length="547" mass="62555">MQILVDKLFASSLDLTSGRESPYKVYKNSKQISRGLKIVGVNQHSLSEIEASSNLGTTLSYKRKQFGSIISYEKDGVVEMWNTEDINEEENQKKLQYQLVHEFKDVNDRSSVLSLESLLPFPSVISVQTSGLCRIWTPNMNVVSGIDNRELDNTLIEGDSFGVVLSSALISLLPQPSLTGNQQQQQNSSSSSSSSSSSITYMFAVASFHRIRTVRMIGVQNILKLAESEIEGNECEDIGLQQSGNENSQSKSNQISIYKYIPCVQWKPRHNSDFEYILSVSVGKRVTFVDEMLKQLPPTICKDYYDGRGMINQDKKIRKDIQMELGIEIVHGRVKIIPIKVLNELVNVLISENEFVLVETVLLMLIKNVSKRYSDLREYSSKENNSVNENKNKKQDSEEFKLQMEDIFQFSLDCALENGFVRTILALPSIEWGGFCFQQTMNKQSKQNQDQKESKIEIQQMCDQIKGGLITIPIQGFRFERIKDVEFDKNEFGLIEHEDEVDDILLEKERVRNIESENVVISREIPMSNIIRERNIEYVLFSPDHLF</sequence>
<proteinExistence type="predicted"/>
<evidence type="ECO:0000313" key="2">
    <source>
        <dbReference type="Proteomes" id="UP000324800"/>
    </source>
</evidence>
<protein>
    <submittedName>
        <fullName evidence="1">Uncharacterized protein</fullName>
    </submittedName>
</protein>
<evidence type="ECO:0000313" key="1">
    <source>
        <dbReference type="EMBL" id="KAA6385545.1"/>
    </source>
</evidence>
<gene>
    <name evidence="1" type="ORF">EZS28_018928</name>
</gene>
<dbReference type="Proteomes" id="UP000324800">
    <property type="component" value="Unassembled WGS sequence"/>
</dbReference>